<reference evidence="2 3" key="1">
    <citation type="submission" date="2015-09" db="EMBL/GenBank/DDBJ databases">
        <authorList>
            <consortium name="Pathogen Informatics"/>
        </authorList>
    </citation>
    <scope>NUCLEOTIDE SEQUENCE [LARGE SCALE GENOMIC DNA]</scope>
    <source>
        <strain evidence="2 3">2789STDY5834939</strain>
    </source>
</reference>
<feature type="domain" description="DDE" evidence="1">
    <location>
        <begin position="36"/>
        <end position="130"/>
    </location>
</feature>
<dbReference type="AlphaFoldDB" id="A0A174UXG6"/>
<accession>A0A174UXG6</accession>
<dbReference type="EMBL" id="CZBE01000052">
    <property type="protein sequence ID" value="CUQ26026.1"/>
    <property type="molecule type" value="Genomic_DNA"/>
</dbReference>
<dbReference type="InterPro" id="IPR012337">
    <property type="entry name" value="RNaseH-like_sf"/>
</dbReference>
<evidence type="ECO:0000313" key="2">
    <source>
        <dbReference type="EMBL" id="CUQ26026.1"/>
    </source>
</evidence>
<proteinExistence type="predicted"/>
<dbReference type="SUPFAM" id="SSF53098">
    <property type="entry name" value="Ribonuclease H-like"/>
    <property type="match status" value="1"/>
</dbReference>
<dbReference type="InterPro" id="IPR032874">
    <property type="entry name" value="DDE_dom"/>
</dbReference>
<evidence type="ECO:0000313" key="3">
    <source>
        <dbReference type="Proteomes" id="UP000095765"/>
    </source>
</evidence>
<protein>
    <recommendedName>
        <fullName evidence="1">DDE domain-containing protein</fullName>
    </recommendedName>
</protein>
<dbReference type="Proteomes" id="UP000095765">
    <property type="component" value="Unassembled WGS sequence"/>
</dbReference>
<evidence type="ECO:0000259" key="1">
    <source>
        <dbReference type="Pfam" id="PF13610"/>
    </source>
</evidence>
<name>A0A174UXG6_9FIRM</name>
<sequence length="171" mass="19612">MPTGASASTSNWCTCFAPIFQNIAIQLLPALNFNSDEWHTDETVVKIQGRKYCLWLIWGSKTRFLPSFHIDHLRDSPQAFTILEVVKDSGSLRTIVSDCYFACQMPVKALHRVQYIRVEIFHADITNNLISMFIFFYNFVRLHSTLNNLTPAQCAGINLSKKRKRELLLVA</sequence>
<organism evidence="2 3">
    <name type="scientific">Anaerotruncus colihominis</name>
    <dbReference type="NCBI Taxonomy" id="169435"/>
    <lineage>
        <taxon>Bacteria</taxon>
        <taxon>Bacillati</taxon>
        <taxon>Bacillota</taxon>
        <taxon>Clostridia</taxon>
        <taxon>Eubacteriales</taxon>
        <taxon>Oscillospiraceae</taxon>
        <taxon>Anaerotruncus</taxon>
    </lineage>
</organism>
<dbReference type="OrthoDB" id="1757919at2"/>
<dbReference type="Pfam" id="PF13610">
    <property type="entry name" value="DDE_Tnp_IS240"/>
    <property type="match status" value="1"/>
</dbReference>
<gene>
    <name evidence="2" type="ORF">ERS852551_03744</name>
</gene>